<evidence type="ECO:0000313" key="3">
    <source>
        <dbReference type="EMBL" id="KAK3053173.1"/>
    </source>
</evidence>
<dbReference type="PANTHER" id="PTHR43108">
    <property type="entry name" value="N-ACETYLGLUCOSAMINE-6-SULFATASE FAMILY MEMBER"/>
    <property type="match status" value="1"/>
</dbReference>
<feature type="domain" description="Sulfatase N-terminal" evidence="2">
    <location>
        <begin position="1"/>
        <end position="328"/>
    </location>
</feature>
<name>A0AAJ0DNF8_9PEZI</name>
<dbReference type="AlphaFoldDB" id="A0AAJ0DNF8"/>
<dbReference type="SUPFAM" id="SSF53649">
    <property type="entry name" value="Alkaline phosphatase-like"/>
    <property type="match status" value="1"/>
</dbReference>
<keyword evidence="4" id="KW-1185">Reference proteome</keyword>
<dbReference type="EMBL" id="JAWDJX010000017">
    <property type="protein sequence ID" value="KAK3053173.1"/>
    <property type="molecule type" value="Genomic_DNA"/>
</dbReference>
<dbReference type="GO" id="GO:0008449">
    <property type="term" value="F:N-acetylglucosamine-6-sulfatase activity"/>
    <property type="evidence" value="ECO:0007669"/>
    <property type="project" value="TreeGrafter"/>
</dbReference>
<comment type="similarity">
    <text evidence="1">Belongs to the sulfatase family.</text>
</comment>
<dbReference type="InterPro" id="IPR017850">
    <property type="entry name" value="Alkaline_phosphatase_core_sf"/>
</dbReference>
<accession>A0AAJ0DNF8</accession>
<dbReference type="Proteomes" id="UP001271007">
    <property type="component" value="Unassembled WGS sequence"/>
</dbReference>
<evidence type="ECO:0000313" key="4">
    <source>
        <dbReference type="Proteomes" id="UP001271007"/>
    </source>
</evidence>
<sequence length="492" mass="53470">MPNVKSLIGSQGVTYTRHYCQNAWCCPSRVSFLTGRAAHNTNVTDVKPPYGGWPKFTAQGLNDNYLPVWLSNNGINTYVTGKFLNSYSTSNLATPAPPKGWTNSSFLIDPYTYNYLQSRWTNKVNAQSLSDVTAFPGIHTTDVTTQKALAMIDAATAAGKQFFMMVTGVAPHLQSGQGTGMTPPVPSKYANTYKGSKAPRSANFNPQSPSGASWVKNLPRLTTNQLNNADQIYAARLGNLAAINDMVGTIINKLSSNGLLANTYVIFTSDNGFHIGNHRLTPGKRCPYEEDINIPLLIRGPDVAKGVTSTAINSHTDMAPTILQMLGVPALASYQFDGAPIPYTASALGTTPQTELLNVEFWNGGGDPEGLPAGLYYNNTYKALRVISDGNSFFYSKWCTGEQEFYDMVSDASQLSNRLGSPAQGSSKKYYGRSETQLYNRLDALLMVNNLGDAMKSTYDIFFANQPKVSYTACDDGYLKADEGPQTVDAFS</sequence>
<proteinExistence type="inferred from homology"/>
<gene>
    <name evidence="3" type="ORF">LTR09_005799</name>
</gene>
<protein>
    <recommendedName>
        <fullName evidence="2">Sulfatase N-terminal domain-containing protein</fullName>
    </recommendedName>
</protein>
<dbReference type="GO" id="GO:0005539">
    <property type="term" value="F:glycosaminoglycan binding"/>
    <property type="evidence" value="ECO:0007669"/>
    <property type="project" value="TreeGrafter"/>
</dbReference>
<dbReference type="PANTHER" id="PTHR43108:SF8">
    <property type="entry name" value="SD21168P"/>
    <property type="match status" value="1"/>
</dbReference>
<comment type="caution">
    <text evidence="3">The sequence shown here is derived from an EMBL/GenBank/DDBJ whole genome shotgun (WGS) entry which is preliminary data.</text>
</comment>
<dbReference type="Pfam" id="PF00884">
    <property type="entry name" value="Sulfatase"/>
    <property type="match status" value="1"/>
</dbReference>
<organism evidence="3 4">
    <name type="scientific">Extremus antarcticus</name>
    <dbReference type="NCBI Taxonomy" id="702011"/>
    <lineage>
        <taxon>Eukaryota</taxon>
        <taxon>Fungi</taxon>
        <taxon>Dikarya</taxon>
        <taxon>Ascomycota</taxon>
        <taxon>Pezizomycotina</taxon>
        <taxon>Dothideomycetes</taxon>
        <taxon>Dothideomycetidae</taxon>
        <taxon>Mycosphaerellales</taxon>
        <taxon>Extremaceae</taxon>
        <taxon>Extremus</taxon>
    </lineage>
</organism>
<dbReference type="Gene3D" id="3.40.720.10">
    <property type="entry name" value="Alkaline Phosphatase, subunit A"/>
    <property type="match status" value="1"/>
</dbReference>
<evidence type="ECO:0000259" key="2">
    <source>
        <dbReference type="Pfam" id="PF00884"/>
    </source>
</evidence>
<evidence type="ECO:0000256" key="1">
    <source>
        <dbReference type="ARBA" id="ARBA00008779"/>
    </source>
</evidence>
<dbReference type="CDD" id="cd16147">
    <property type="entry name" value="G6S"/>
    <property type="match status" value="1"/>
</dbReference>
<dbReference type="InterPro" id="IPR000917">
    <property type="entry name" value="Sulfatase_N"/>
</dbReference>
<reference evidence="3" key="1">
    <citation type="submission" date="2023-04" db="EMBL/GenBank/DDBJ databases">
        <title>Black Yeasts Isolated from many extreme environments.</title>
        <authorList>
            <person name="Coleine C."/>
            <person name="Stajich J.E."/>
            <person name="Selbmann L."/>
        </authorList>
    </citation>
    <scope>NUCLEOTIDE SEQUENCE</scope>
    <source>
        <strain evidence="3">CCFEE 5312</strain>
    </source>
</reference>